<dbReference type="RefSeq" id="WP_268880879.1">
    <property type="nucleotide sequence ID" value="NZ_CP114029.1"/>
</dbReference>
<dbReference type="Pfam" id="PF13442">
    <property type="entry name" value="Cytochrome_CBB3"/>
    <property type="match status" value="1"/>
</dbReference>
<dbReference type="InterPro" id="IPR009056">
    <property type="entry name" value="Cyt_c-like_dom"/>
</dbReference>
<dbReference type="PROSITE" id="PS51007">
    <property type="entry name" value="CYTC"/>
    <property type="match status" value="1"/>
</dbReference>
<evidence type="ECO:0000256" key="1">
    <source>
        <dbReference type="ARBA" id="ARBA00022617"/>
    </source>
</evidence>
<accession>A0ABY7BX73</accession>
<dbReference type="SUPFAM" id="SSF46626">
    <property type="entry name" value="Cytochrome c"/>
    <property type="match status" value="1"/>
</dbReference>
<protein>
    <submittedName>
        <fullName evidence="7">Cytochrome c</fullName>
    </submittedName>
</protein>
<dbReference type="InterPro" id="IPR036909">
    <property type="entry name" value="Cyt_c-like_dom_sf"/>
</dbReference>
<keyword evidence="3 4" id="KW-0408">Iron</keyword>
<keyword evidence="2 4" id="KW-0479">Metal-binding</keyword>
<feature type="domain" description="Cytochrome c" evidence="6">
    <location>
        <begin position="31"/>
        <end position="117"/>
    </location>
</feature>
<dbReference type="EMBL" id="CP114029">
    <property type="protein sequence ID" value="WAP68437.1"/>
    <property type="molecule type" value="Genomic_DNA"/>
</dbReference>
<dbReference type="Gene3D" id="1.10.760.10">
    <property type="entry name" value="Cytochrome c-like domain"/>
    <property type="match status" value="1"/>
</dbReference>
<name>A0ABY7BX73_9HYPH</name>
<organism evidence="7 8">
    <name type="scientific">Jiella pelagia</name>
    <dbReference type="NCBI Taxonomy" id="2986949"/>
    <lineage>
        <taxon>Bacteria</taxon>
        <taxon>Pseudomonadati</taxon>
        <taxon>Pseudomonadota</taxon>
        <taxon>Alphaproteobacteria</taxon>
        <taxon>Hyphomicrobiales</taxon>
        <taxon>Aurantimonadaceae</taxon>
        <taxon>Jiella</taxon>
    </lineage>
</organism>
<sequence length="159" mass="16970">MPCAGRWTRRCVAPSNDVRGTLCCPKAFRTSLIAEGAAHYAESCVYCHGAPGQDPAEWSRGMRPEPPHLAEAAAEWRPEEIRWIIENGIRMTGMPAFGDHHKPDEIVALTAFVARLPGLTSEDFRMMTGDAADTDGNGVPAGGGEARDGDGIAPAPKAD</sequence>
<keyword evidence="8" id="KW-1185">Reference proteome</keyword>
<evidence type="ECO:0000259" key="6">
    <source>
        <dbReference type="PROSITE" id="PS51007"/>
    </source>
</evidence>
<evidence type="ECO:0000256" key="5">
    <source>
        <dbReference type="SAM" id="MobiDB-lite"/>
    </source>
</evidence>
<evidence type="ECO:0000256" key="4">
    <source>
        <dbReference type="PROSITE-ProRule" id="PRU00433"/>
    </source>
</evidence>
<evidence type="ECO:0000313" key="8">
    <source>
        <dbReference type="Proteomes" id="UP001164020"/>
    </source>
</evidence>
<evidence type="ECO:0000256" key="3">
    <source>
        <dbReference type="ARBA" id="ARBA00023004"/>
    </source>
</evidence>
<feature type="region of interest" description="Disordered" evidence="5">
    <location>
        <begin position="128"/>
        <end position="159"/>
    </location>
</feature>
<dbReference type="Proteomes" id="UP001164020">
    <property type="component" value="Chromosome"/>
</dbReference>
<gene>
    <name evidence="7" type="ORF">OH818_24490</name>
</gene>
<reference evidence="7" key="1">
    <citation type="submission" date="2022-12" db="EMBL/GenBank/DDBJ databases">
        <title>Jiella pelagia sp. nov., isolated from phosphonate enriched culture of Northwest Pacific surface seawater.</title>
        <authorList>
            <person name="Shin D.Y."/>
            <person name="Hwang C.Y."/>
        </authorList>
    </citation>
    <scope>NUCLEOTIDE SEQUENCE</scope>
    <source>
        <strain evidence="7">HL-NP1</strain>
    </source>
</reference>
<evidence type="ECO:0000313" key="7">
    <source>
        <dbReference type="EMBL" id="WAP68437.1"/>
    </source>
</evidence>
<proteinExistence type="predicted"/>
<keyword evidence="1 4" id="KW-0349">Heme</keyword>
<evidence type="ECO:0000256" key="2">
    <source>
        <dbReference type="ARBA" id="ARBA00022723"/>
    </source>
</evidence>